<reference evidence="3 4" key="1">
    <citation type="journal article" date="2018" name="New Phytol.">
        <title>Phylogenomics of Endogonaceae and evolution of mycorrhizas within Mucoromycota.</title>
        <authorList>
            <person name="Chang Y."/>
            <person name="Desiro A."/>
            <person name="Na H."/>
            <person name="Sandor L."/>
            <person name="Lipzen A."/>
            <person name="Clum A."/>
            <person name="Barry K."/>
            <person name="Grigoriev I.V."/>
            <person name="Martin F.M."/>
            <person name="Stajich J.E."/>
            <person name="Smith M.E."/>
            <person name="Bonito G."/>
            <person name="Spatafora J.W."/>
        </authorList>
    </citation>
    <scope>NUCLEOTIDE SEQUENCE [LARGE SCALE GENOMIC DNA]</scope>
    <source>
        <strain evidence="3 4">AD002</strain>
    </source>
</reference>
<comment type="caution">
    <text evidence="3">The sequence shown here is derived from an EMBL/GenBank/DDBJ whole genome shotgun (WGS) entry which is preliminary data.</text>
</comment>
<feature type="region of interest" description="Disordered" evidence="1">
    <location>
        <begin position="38"/>
        <end position="67"/>
    </location>
</feature>
<dbReference type="InterPro" id="IPR001810">
    <property type="entry name" value="F-box_dom"/>
</dbReference>
<dbReference type="AlphaFoldDB" id="A0A433QZ42"/>
<evidence type="ECO:0000313" key="4">
    <source>
        <dbReference type="Proteomes" id="UP000274822"/>
    </source>
</evidence>
<dbReference type="Pfam" id="PF12937">
    <property type="entry name" value="F-box-like"/>
    <property type="match status" value="1"/>
</dbReference>
<accession>A0A433QZ42</accession>
<feature type="domain" description="F-box" evidence="2">
    <location>
        <begin position="70"/>
        <end position="111"/>
    </location>
</feature>
<evidence type="ECO:0000259" key="2">
    <source>
        <dbReference type="Pfam" id="PF12937"/>
    </source>
</evidence>
<protein>
    <recommendedName>
        <fullName evidence="2">F-box domain-containing protein</fullName>
    </recommendedName>
</protein>
<name>A0A433QZ42_9FUNG</name>
<dbReference type="EMBL" id="RBNJ01000258">
    <property type="protein sequence ID" value="RUS35005.1"/>
    <property type="molecule type" value="Genomic_DNA"/>
</dbReference>
<evidence type="ECO:0000313" key="3">
    <source>
        <dbReference type="EMBL" id="RUS35005.1"/>
    </source>
</evidence>
<proteinExistence type="predicted"/>
<dbReference type="Gene3D" id="1.20.1280.50">
    <property type="match status" value="1"/>
</dbReference>
<keyword evidence="4" id="KW-1185">Reference proteome</keyword>
<sequence>MASLSGYPYAQTTGDRFIPENHPNNTHDADTRRAYLAPPVDLSTTPPAGKLRKTSKEITTTGEHIRPRPSLPREILLQIFQDLANAASAHCAFLDLLSASMSCTEWYSAARVLLPASSLRDHLS</sequence>
<organism evidence="3 4">
    <name type="scientific">Jimgerdemannia flammicorona</name>
    <dbReference type="NCBI Taxonomy" id="994334"/>
    <lineage>
        <taxon>Eukaryota</taxon>
        <taxon>Fungi</taxon>
        <taxon>Fungi incertae sedis</taxon>
        <taxon>Mucoromycota</taxon>
        <taxon>Mucoromycotina</taxon>
        <taxon>Endogonomycetes</taxon>
        <taxon>Endogonales</taxon>
        <taxon>Endogonaceae</taxon>
        <taxon>Jimgerdemannia</taxon>
    </lineage>
</organism>
<dbReference type="Proteomes" id="UP000274822">
    <property type="component" value="Unassembled WGS sequence"/>
</dbReference>
<evidence type="ECO:0000256" key="1">
    <source>
        <dbReference type="SAM" id="MobiDB-lite"/>
    </source>
</evidence>
<dbReference type="CDD" id="cd09917">
    <property type="entry name" value="F-box_SF"/>
    <property type="match status" value="1"/>
</dbReference>
<gene>
    <name evidence="3" type="ORF">BC938DRAFT_477005</name>
</gene>